<reference evidence="3" key="1">
    <citation type="submission" date="2014-02" db="EMBL/GenBank/DDBJ databases">
        <title>Complete genome sequence and comparative genomic analysis of the nitrogen-fixing bacterium Leptospirillum ferriphilum YSK.</title>
        <authorList>
            <person name="Guo X."/>
            <person name="Yin H."/>
            <person name="Liang Y."/>
            <person name="Hu Q."/>
            <person name="Ma L."/>
            <person name="Xiao Y."/>
            <person name="Zhang X."/>
            <person name="Qiu G."/>
            <person name="Liu X."/>
        </authorList>
    </citation>
    <scope>NUCLEOTIDE SEQUENCE [LARGE SCALE GENOMIC DNA]</scope>
    <source>
        <strain evidence="3">YSK</strain>
    </source>
</reference>
<feature type="compositionally biased region" description="Low complexity" evidence="1">
    <location>
        <begin position="17"/>
        <end position="32"/>
    </location>
</feature>
<feature type="compositionally biased region" description="Basic and acidic residues" evidence="1">
    <location>
        <begin position="1"/>
        <end position="10"/>
    </location>
</feature>
<reference evidence="2 3" key="2">
    <citation type="journal article" date="2015" name="Biomed. Res. Int.">
        <title>Effects of Arsenite Resistance on the Growth and Functional Gene Expression of Leptospirillum ferriphilum and Acidithiobacillus thiooxidans in Pure Culture and Coculture.</title>
        <authorList>
            <person name="Jiang H."/>
            <person name="Liang Y."/>
            <person name="Yin H."/>
            <person name="Xiao Y."/>
            <person name="Guo X."/>
            <person name="Xu Y."/>
            <person name="Hu Q."/>
            <person name="Liu H."/>
            <person name="Liu X."/>
        </authorList>
    </citation>
    <scope>NUCLEOTIDE SEQUENCE [LARGE SCALE GENOMIC DNA]</scope>
    <source>
        <strain evidence="2 3">YSK</strain>
    </source>
</reference>
<dbReference type="HOGENOM" id="CLU_2898749_0_0_0"/>
<sequence>MLFLDGKETQRSNACLTGSEHTGRTTGTTMETFPFSSFHPLISSPEAPGLLSHNRVTGSGRG</sequence>
<keyword evidence="3" id="KW-1185">Reference proteome</keyword>
<evidence type="ECO:0000313" key="3">
    <source>
        <dbReference type="Proteomes" id="UP000027059"/>
    </source>
</evidence>
<gene>
    <name evidence="2" type="ORF">Y981_11375</name>
</gene>
<evidence type="ECO:0000256" key="1">
    <source>
        <dbReference type="SAM" id="MobiDB-lite"/>
    </source>
</evidence>
<evidence type="ECO:0000313" key="2">
    <source>
        <dbReference type="EMBL" id="AIA31978.1"/>
    </source>
</evidence>
<dbReference type="AlphaFoldDB" id="A0A059XYI2"/>
<dbReference type="EMBL" id="CP007243">
    <property type="protein sequence ID" value="AIA31978.1"/>
    <property type="molecule type" value="Genomic_DNA"/>
</dbReference>
<accession>A0A059XYI2</accession>
<feature type="region of interest" description="Disordered" evidence="1">
    <location>
        <begin position="1"/>
        <end position="62"/>
    </location>
</feature>
<name>A0A059XYI2_9BACT</name>
<dbReference type="Proteomes" id="UP000027059">
    <property type="component" value="Chromosome"/>
</dbReference>
<dbReference type="KEGG" id="lfp:Y981_11375"/>
<protein>
    <submittedName>
        <fullName evidence="2">Uncharacterized protein</fullName>
    </submittedName>
</protein>
<proteinExistence type="predicted"/>
<organism evidence="2 3">
    <name type="scientific">Leptospirillum ferriphilum YSK</name>
    <dbReference type="NCBI Taxonomy" id="1441628"/>
    <lineage>
        <taxon>Bacteria</taxon>
        <taxon>Pseudomonadati</taxon>
        <taxon>Nitrospirota</taxon>
        <taxon>Nitrospiria</taxon>
        <taxon>Nitrospirales</taxon>
        <taxon>Nitrospiraceae</taxon>
        <taxon>Leptospirillum</taxon>
    </lineage>
</organism>